<evidence type="ECO:0000256" key="1">
    <source>
        <dbReference type="SAM" id="MobiDB-lite"/>
    </source>
</evidence>
<proteinExistence type="predicted"/>
<name>A0A1D2J350_PARBR</name>
<feature type="compositionally biased region" description="Low complexity" evidence="1">
    <location>
        <begin position="523"/>
        <end position="534"/>
    </location>
</feature>
<evidence type="ECO:0008006" key="4">
    <source>
        <dbReference type="Google" id="ProtNLM"/>
    </source>
</evidence>
<gene>
    <name evidence="2" type="ORF">ACO22_07999</name>
</gene>
<dbReference type="SUPFAM" id="SSF52047">
    <property type="entry name" value="RNI-like"/>
    <property type="match status" value="1"/>
</dbReference>
<feature type="region of interest" description="Disordered" evidence="1">
    <location>
        <begin position="1"/>
        <end position="91"/>
    </location>
</feature>
<accession>A0A1D2J350</accession>
<dbReference type="VEuPathDB" id="FungiDB:PABG_03214"/>
<evidence type="ECO:0000313" key="2">
    <source>
        <dbReference type="EMBL" id="ODH12705.1"/>
    </source>
</evidence>
<protein>
    <recommendedName>
        <fullName evidence="4">F-box domain-containing protein</fullName>
    </recommendedName>
</protein>
<feature type="region of interest" description="Disordered" evidence="1">
    <location>
        <begin position="508"/>
        <end position="535"/>
    </location>
</feature>
<evidence type="ECO:0000313" key="3">
    <source>
        <dbReference type="Proteomes" id="UP000242814"/>
    </source>
</evidence>
<feature type="compositionally biased region" description="Polar residues" evidence="1">
    <location>
        <begin position="80"/>
        <end position="90"/>
    </location>
</feature>
<feature type="compositionally biased region" description="Low complexity" evidence="1">
    <location>
        <begin position="37"/>
        <end position="51"/>
    </location>
</feature>
<organism evidence="2 3">
    <name type="scientific">Paracoccidioides brasiliensis</name>
    <dbReference type="NCBI Taxonomy" id="121759"/>
    <lineage>
        <taxon>Eukaryota</taxon>
        <taxon>Fungi</taxon>
        <taxon>Dikarya</taxon>
        <taxon>Ascomycota</taxon>
        <taxon>Pezizomycotina</taxon>
        <taxon>Eurotiomycetes</taxon>
        <taxon>Eurotiomycetidae</taxon>
        <taxon>Onygenales</taxon>
        <taxon>Ajellomycetaceae</taxon>
        <taxon>Paracoccidioides</taxon>
    </lineage>
</organism>
<comment type="caution">
    <text evidence="2">The sequence shown here is derived from an EMBL/GenBank/DDBJ whole genome shotgun (WGS) entry which is preliminary data.</text>
</comment>
<sequence length="672" mass="74737">MSSRAAPISNCPGNHQHQRQDYFQQTSKPQNRSRENSPSPSTESGSSRRPSFGSIKEDSTEIAQSFVDTEEITPSEHLPNPSNTAVQSRTLAPPPDHLEFCCPCGAFLGWKQIPLGGRRLSRSYSDLRLLGNAKSRGFAWEDKDINNRICTVLEEPKKSTLKKGNAPIELLPSEILDQIISYLALDIPPNGYTPRNVDLISCLLTSRTLHSATLSVLYRNITIPHSVIFSKALDHIRQYPALGTIVRRLDFSHFTSVGLGRTQQMNTEIQNLTSKTLLECLELLKNLKECLLQEHLEDDVNGDVIRKLLSRTPSLRAVDFCGCSSSTFSDGFLSAVTEDPNFPETLPMLRRVSLHECSGLSPRVFEALLPRLVNLTHLDVCHTQITNSALMSIPHSARITHLNISRCTKLTGPEVVEFLTTHPAVMGSLIYLNVMTDTARHQLLDEADVDALLPSLTLIPSLRSVNLGGAKVRSSNMSALVELSKYVEELGLNSANLTVSDINLFFAPPPSPNNEQDHHSRNSTTTQSEKTSTSRIHRQWIPSQLRYLDLTKNPHINQAALFNPKACLLVTPHSSPLDVIELSEKIISPLRQRSRASKYGNGWLVRDLGRRGWYVREPMAGANGKSDGRAGKVHADDGRRSWKMGARWWGMRKVPVAVGDVGGLYGHYMFKK</sequence>
<dbReference type="InterPro" id="IPR032675">
    <property type="entry name" value="LRR_dom_sf"/>
</dbReference>
<feature type="compositionally biased region" description="Polar residues" evidence="1">
    <location>
        <begin position="11"/>
        <end position="30"/>
    </location>
</feature>
<dbReference type="Gene3D" id="3.80.10.10">
    <property type="entry name" value="Ribonuclease Inhibitor"/>
    <property type="match status" value="1"/>
</dbReference>
<dbReference type="AlphaFoldDB" id="A0A1D2J350"/>
<dbReference type="EMBL" id="LZYO01000828">
    <property type="protein sequence ID" value="ODH12705.1"/>
    <property type="molecule type" value="Genomic_DNA"/>
</dbReference>
<dbReference type="VEuPathDB" id="FungiDB:PADG_01768"/>
<reference evidence="2 3" key="1">
    <citation type="submission" date="2016-06" db="EMBL/GenBank/DDBJ databases">
        <authorList>
            <person name="Kjaerup R.B."/>
            <person name="Dalgaard T.S."/>
            <person name="Juul-Madsen H.R."/>
        </authorList>
    </citation>
    <scope>NUCLEOTIDE SEQUENCE [LARGE SCALE GENOMIC DNA]</scope>
    <source>
        <strain evidence="2 3">Pb300</strain>
    </source>
</reference>
<dbReference type="Proteomes" id="UP000242814">
    <property type="component" value="Unassembled WGS sequence"/>
</dbReference>